<dbReference type="EMBL" id="DRKP01000052">
    <property type="protein sequence ID" value="HEB95677.1"/>
    <property type="molecule type" value="Genomic_DNA"/>
</dbReference>
<organism evidence="3">
    <name type="scientific">Sedimenticola thiotaurini</name>
    <dbReference type="NCBI Taxonomy" id="1543721"/>
    <lineage>
        <taxon>Bacteria</taxon>
        <taxon>Pseudomonadati</taxon>
        <taxon>Pseudomonadota</taxon>
        <taxon>Gammaproteobacteria</taxon>
        <taxon>Chromatiales</taxon>
        <taxon>Sedimenticolaceae</taxon>
        <taxon>Sedimenticola</taxon>
    </lineage>
</organism>
<feature type="transmembrane region" description="Helical" evidence="1">
    <location>
        <begin position="12"/>
        <end position="33"/>
    </location>
</feature>
<dbReference type="Proteomes" id="UP000886251">
    <property type="component" value="Unassembled WGS sequence"/>
</dbReference>
<evidence type="ECO:0000256" key="1">
    <source>
        <dbReference type="SAM" id="Phobius"/>
    </source>
</evidence>
<keyword evidence="1" id="KW-0812">Transmembrane</keyword>
<keyword evidence="2" id="KW-0732">Signal</keyword>
<comment type="caution">
    <text evidence="3">The sequence shown here is derived from an EMBL/GenBank/DDBJ whole genome shotgun (WGS) entry which is preliminary data.</text>
</comment>
<evidence type="ECO:0000313" key="3">
    <source>
        <dbReference type="EMBL" id="HEB95677.1"/>
    </source>
</evidence>
<feature type="chain" id="PRO_5032293290" evidence="2">
    <location>
        <begin position="21"/>
        <end position="81"/>
    </location>
</feature>
<dbReference type="AlphaFoldDB" id="A0A831WA14"/>
<feature type="signal peptide" evidence="2">
    <location>
        <begin position="1"/>
        <end position="20"/>
    </location>
</feature>
<gene>
    <name evidence="3" type="ORF">ENI96_04510</name>
</gene>
<sequence>MRKRKLGQKIAMIVSMICYAAAVVTVAAVGWWGNQLGANHPVVGSLAASVVFFVGVGVVLQVMGSISIPDLRVNPRDRDGT</sequence>
<name>A0A831WA14_9GAMM</name>
<evidence type="ECO:0000256" key="2">
    <source>
        <dbReference type="SAM" id="SignalP"/>
    </source>
</evidence>
<protein>
    <submittedName>
        <fullName evidence="3">Hemerythrin family protein</fullName>
    </submittedName>
</protein>
<feature type="transmembrane region" description="Helical" evidence="1">
    <location>
        <begin position="45"/>
        <end position="68"/>
    </location>
</feature>
<reference evidence="3" key="1">
    <citation type="journal article" date="2020" name="mSystems">
        <title>Genome- and Community-Level Interaction Insights into Carbon Utilization and Element Cycling Functions of Hydrothermarchaeota in Hydrothermal Sediment.</title>
        <authorList>
            <person name="Zhou Z."/>
            <person name="Liu Y."/>
            <person name="Xu W."/>
            <person name="Pan J."/>
            <person name="Luo Z.H."/>
            <person name="Li M."/>
        </authorList>
    </citation>
    <scope>NUCLEOTIDE SEQUENCE [LARGE SCALE GENOMIC DNA]</scope>
    <source>
        <strain evidence="3">HyVt-443</strain>
    </source>
</reference>
<accession>A0A831WA14</accession>
<proteinExistence type="predicted"/>
<keyword evidence="1" id="KW-0472">Membrane</keyword>
<keyword evidence="1" id="KW-1133">Transmembrane helix</keyword>